<keyword evidence="1" id="KW-1133">Transmembrane helix</keyword>
<protein>
    <submittedName>
        <fullName evidence="2">Uncharacterized protein</fullName>
    </submittedName>
</protein>
<feature type="transmembrane region" description="Helical" evidence="1">
    <location>
        <begin position="137"/>
        <end position="155"/>
    </location>
</feature>
<proteinExistence type="predicted"/>
<sequence length="447" mass="50516">MASILFFALRRRFTDYFRNADSVIGLVLRIAYIAFLALNAGVVGWLIDRSASSDQLKIDPIQIIFIVNAIVCGLWVWMEFFPAYKQRSKLVSKAFPIPFHSRWLANLFYDTATLSVVGTALPFFILKAVSKTYTSTHLLTSLLLLVNAVFFVQLVKAFLEATHRRQGLFLFIWVAQSVMIVLSIHYWLFDPLLTLCIAFAGQLLLLFLLDRAASEITKATVFLLTTTRLSPVYLACINNAKSRNAFGFGFIFKIGFLVVFNSAMTSELKMGSYMVMLYLSPAILFTYVANNLWGYFPALWITSTLGKRSDVYRTYGQLILIPVLIDLAITLALLAFRKSLTIELVCYYGLVTLSLTLNGLVFSLYKAFYVHNGLNFGQMKSSVNSWSVLTTFLVVMLAIGSVKMGLITALLYSLGLVVITVYLFRRRLPNDPKGIHRTYESLFLNRE</sequence>
<feature type="transmembrane region" description="Helical" evidence="1">
    <location>
        <begin position="246"/>
        <end position="263"/>
    </location>
</feature>
<dbReference type="EMBL" id="RQJP01000005">
    <property type="protein sequence ID" value="RRB11681.1"/>
    <property type="molecule type" value="Genomic_DNA"/>
</dbReference>
<evidence type="ECO:0000313" key="2">
    <source>
        <dbReference type="EMBL" id="RRB11681.1"/>
    </source>
</evidence>
<dbReference type="AlphaFoldDB" id="A0A3P1CEB4"/>
<gene>
    <name evidence="2" type="ORF">EHT87_24755</name>
</gene>
<feature type="transmembrane region" description="Helical" evidence="1">
    <location>
        <begin position="391"/>
        <end position="424"/>
    </location>
</feature>
<feature type="transmembrane region" description="Helical" evidence="1">
    <location>
        <begin position="20"/>
        <end position="41"/>
    </location>
</feature>
<evidence type="ECO:0000313" key="3">
    <source>
        <dbReference type="Proteomes" id="UP000274271"/>
    </source>
</evidence>
<name>A0A3P1CEB4_9BACT</name>
<organism evidence="2 3">
    <name type="scientific">Larkinella knui</name>
    <dbReference type="NCBI Taxonomy" id="2025310"/>
    <lineage>
        <taxon>Bacteria</taxon>
        <taxon>Pseudomonadati</taxon>
        <taxon>Bacteroidota</taxon>
        <taxon>Cytophagia</taxon>
        <taxon>Cytophagales</taxon>
        <taxon>Spirosomataceae</taxon>
        <taxon>Larkinella</taxon>
    </lineage>
</organism>
<keyword evidence="1" id="KW-0472">Membrane</keyword>
<feature type="transmembrane region" description="Helical" evidence="1">
    <location>
        <begin position="103"/>
        <end position="125"/>
    </location>
</feature>
<feature type="transmembrane region" description="Helical" evidence="1">
    <location>
        <begin position="167"/>
        <end position="186"/>
    </location>
</feature>
<evidence type="ECO:0000256" key="1">
    <source>
        <dbReference type="SAM" id="Phobius"/>
    </source>
</evidence>
<feature type="transmembrane region" description="Helical" evidence="1">
    <location>
        <begin position="348"/>
        <end position="371"/>
    </location>
</feature>
<reference evidence="2 3" key="1">
    <citation type="submission" date="2018-11" db="EMBL/GenBank/DDBJ databases">
        <authorList>
            <person name="Zhou Z."/>
            <person name="Wang G."/>
        </authorList>
    </citation>
    <scope>NUCLEOTIDE SEQUENCE [LARGE SCALE GENOMIC DNA]</scope>
    <source>
        <strain evidence="2 3">KCTC42998</strain>
    </source>
</reference>
<feature type="transmembrane region" description="Helical" evidence="1">
    <location>
        <begin position="275"/>
        <end position="295"/>
    </location>
</feature>
<feature type="transmembrane region" description="Helical" evidence="1">
    <location>
        <begin position="61"/>
        <end position="82"/>
    </location>
</feature>
<dbReference type="OrthoDB" id="942886at2"/>
<accession>A0A3P1CEB4</accession>
<feature type="transmembrane region" description="Helical" evidence="1">
    <location>
        <begin position="192"/>
        <end position="209"/>
    </location>
</feature>
<keyword evidence="1" id="KW-0812">Transmembrane</keyword>
<feature type="transmembrane region" description="Helical" evidence="1">
    <location>
        <begin position="315"/>
        <end position="336"/>
    </location>
</feature>
<keyword evidence="3" id="KW-1185">Reference proteome</keyword>
<dbReference type="RefSeq" id="WP_124909348.1">
    <property type="nucleotide sequence ID" value="NZ_RQJP01000005.1"/>
</dbReference>
<dbReference type="Proteomes" id="UP000274271">
    <property type="component" value="Unassembled WGS sequence"/>
</dbReference>
<comment type="caution">
    <text evidence="2">The sequence shown here is derived from an EMBL/GenBank/DDBJ whole genome shotgun (WGS) entry which is preliminary data.</text>
</comment>